<feature type="compositionally biased region" description="Low complexity" evidence="5">
    <location>
        <begin position="116"/>
        <end position="131"/>
    </location>
</feature>
<feature type="region of interest" description="Disordered" evidence="5">
    <location>
        <begin position="1"/>
        <end position="20"/>
    </location>
</feature>
<feature type="coiled-coil region" evidence="4">
    <location>
        <begin position="20"/>
        <end position="47"/>
    </location>
</feature>
<feature type="domain" description="HMG box" evidence="6">
    <location>
        <begin position="300"/>
        <end position="363"/>
    </location>
</feature>
<feature type="DNA-binding region" description="HMG box" evidence="3">
    <location>
        <begin position="300"/>
        <end position="363"/>
    </location>
</feature>
<evidence type="ECO:0000256" key="1">
    <source>
        <dbReference type="ARBA" id="ARBA00004123"/>
    </source>
</evidence>
<feature type="region of interest" description="Disordered" evidence="5">
    <location>
        <begin position="348"/>
        <end position="371"/>
    </location>
</feature>
<keyword evidence="2 3" id="KW-0539">Nucleus</keyword>
<dbReference type="GO" id="GO:0003677">
    <property type="term" value="F:DNA binding"/>
    <property type="evidence" value="ECO:0007669"/>
    <property type="project" value="UniProtKB-UniRule"/>
</dbReference>
<keyword evidence="3" id="KW-0238">DNA-binding</keyword>
<feature type="region of interest" description="Disordered" evidence="5">
    <location>
        <begin position="116"/>
        <end position="300"/>
    </location>
</feature>
<dbReference type="Proteomes" id="UP000224634">
    <property type="component" value="Unassembled WGS sequence"/>
</dbReference>
<dbReference type="STRING" id="1447883.A0A2B7Y3F2"/>
<dbReference type="AlphaFoldDB" id="A0A2B7Y3F2"/>
<evidence type="ECO:0000259" key="6">
    <source>
        <dbReference type="PROSITE" id="PS50118"/>
    </source>
</evidence>
<reference evidence="7 8" key="1">
    <citation type="submission" date="2017-10" db="EMBL/GenBank/DDBJ databases">
        <title>Comparative genomics in systemic dimorphic fungi from Ajellomycetaceae.</title>
        <authorList>
            <person name="Munoz J.F."/>
            <person name="Mcewen J.G."/>
            <person name="Clay O.K."/>
            <person name="Cuomo C.A."/>
        </authorList>
    </citation>
    <scope>NUCLEOTIDE SEQUENCE [LARGE SCALE GENOMIC DNA]</scope>
    <source>
        <strain evidence="7 8">UAMH7299</strain>
    </source>
</reference>
<comment type="caution">
    <text evidence="7">The sequence shown here is derived from an EMBL/GenBank/DDBJ whole genome shotgun (WGS) entry which is preliminary data.</text>
</comment>
<dbReference type="EMBL" id="PDNA01000080">
    <property type="protein sequence ID" value="PGH15735.1"/>
    <property type="molecule type" value="Genomic_DNA"/>
</dbReference>
<evidence type="ECO:0000256" key="3">
    <source>
        <dbReference type="PROSITE-ProRule" id="PRU00267"/>
    </source>
</evidence>
<feature type="compositionally biased region" description="Low complexity" evidence="5">
    <location>
        <begin position="197"/>
        <end position="220"/>
    </location>
</feature>
<name>A0A2B7Y3F2_POLH7</name>
<keyword evidence="4" id="KW-0175">Coiled coil</keyword>
<accession>A0A2B7Y3F2</accession>
<dbReference type="InterPro" id="IPR009071">
    <property type="entry name" value="HMG_box_dom"/>
</dbReference>
<evidence type="ECO:0000256" key="5">
    <source>
        <dbReference type="SAM" id="MobiDB-lite"/>
    </source>
</evidence>
<proteinExistence type="predicted"/>
<feature type="compositionally biased region" description="Basic and acidic residues" evidence="5">
    <location>
        <begin position="350"/>
        <end position="364"/>
    </location>
</feature>
<dbReference type="GO" id="GO:0005634">
    <property type="term" value="C:nucleus"/>
    <property type="evidence" value="ECO:0007669"/>
    <property type="project" value="UniProtKB-SubCell"/>
</dbReference>
<gene>
    <name evidence="7" type="ORF">AJ80_05443</name>
</gene>
<evidence type="ECO:0000313" key="7">
    <source>
        <dbReference type="EMBL" id="PGH15735.1"/>
    </source>
</evidence>
<dbReference type="OrthoDB" id="10070927at2759"/>
<keyword evidence="8" id="KW-1185">Reference proteome</keyword>
<protein>
    <recommendedName>
        <fullName evidence="6">HMG box domain-containing protein</fullName>
    </recommendedName>
</protein>
<feature type="compositionally biased region" description="Polar residues" evidence="5">
    <location>
        <begin position="264"/>
        <end position="282"/>
    </location>
</feature>
<dbReference type="PROSITE" id="PS50118">
    <property type="entry name" value="HMG_BOX_2"/>
    <property type="match status" value="1"/>
</dbReference>
<dbReference type="Pfam" id="PF24245">
    <property type="entry name" value="INO80F"/>
    <property type="match status" value="1"/>
</dbReference>
<sequence>METHEASSAHNPAPNPPSIEAAYKRKCIELKKRLSEIEAQNDAMRTRNANGIRYIQKMRLESCILLERLSALTGMAAGDQGDAQDPELRARALAIMNQSGTLLDSNNDDGPVAATATAASASAGNSRSAVGGNSGVKRGYNGHEYLDDASEGSSEEHPPTPQERPLRVKRNRKPDDDTATPNNNNNNNNNEHDNGILPDTPDQPSSSTLPPLLPALPSRSEIQPPHDDSRSASIFKPYVPSGTVLIAPNPSSSTRMSGIIHTEPSLSQGRNTTRRSSATYNTPAPGPSSPSGPSPEHQQPQRYISAFEDYTNRTRHIVVDAMVEAYGPDRPITEEEVDQALADHWASLDPEAKREYGDRLRKDGGGSGGGL</sequence>
<evidence type="ECO:0000313" key="8">
    <source>
        <dbReference type="Proteomes" id="UP000224634"/>
    </source>
</evidence>
<comment type="subcellular location">
    <subcellularLocation>
        <location evidence="1">Nucleus</location>
    </subcellularLocation>
</comment>
<organism evidence="7 8">
    <name type="scientific">Polytolypa hystricis (strain UAMH7299)</name>
    <dbReference type="NCBI Taxonomy" id="1447883"/>
    <lineage>
        <taxon>Eukaryota</taxon>
        <taxon>Fungi</taxon>
        <taxon>Dikarya</taxon>
        <taxon>Ascomycota</taxon>
        <taxon>Pezizomycotina</taxon>
        <taxon>Eurotiomycetes</taxon>
        <taxon>Eurotiomycetidae</taxon>
        <taxon>Onygenales</taxon>
        <taxon>Onygenales incertae sedis</taxon>
        <taxon>Polytolypa</taxon>
    </lineage>
</organism>
<dbReference type="InterPro" id="IPR056513">
    <property type="entry name" value="INO80F"/>
</dbReference>
<evidence type="ECO:0000256" key="2">
    <source>
        <dbReference type="ARBA" id="ARBA00023242"/>
    </source>
</evidence>
<feature type="compositionally biased region" description="Pro residues" evidence="5">
    <location>
        <begin position="284"/>
        <end position="293"/>
    </location>
</feature>
<evidence type="ECO:0000256" key="4">
    <source>
        <dbReference type="SAM" id="Coils"/>
    </source>
</evidence>